<accession>A0A6P8BFE2</accession>
<keyword evidence="2" id="KW-1185">Reference proteome</keyword>
<evidence type="ECO:0000313" key="3">
    <source>
        <dbReference type="RefSeq" id="XP_030985794.1"/>
    </source>
</evidence>
<feature type="compositionally biased region" description="Basic and acidic residues" evidence="1">
    <location>
        <begin position="12"/>
        <end position="23"/>
    </location>
</feature>
<reference evidence="3" key="2">
    <citation type="submission" date="2019-10" db="EMBL/GenBank/DDBJ databases">
        <authorList>
            <consortium name="NCBI Genome Project"/>
        </authorList>
    </citation>
    <scope>NUCLEOTIDE SEQUENCE</scope>
    <source>
        <strain evidence="3">NI907</strain>
    </source>
</reference>
<dbReference type="GeneID" id="41959166"/>
<dbReference type="RefSeq" id="XP_030985794.1">
    <property type="nucleotide sequence ID" value="XM_031124257.1"/>
</dbReference>
<organism evidence="2 3">
    <name type="scientific">Pyricularia grisea</name>
    <name type="common">Crabgrass-specific blast fungus</name>
    <name type="synonym">Magnaporthe grisea</name>
    <dbReference type="NCBI Taxonomy" id="148305"/>
    <lineage>
        <taxon>Eukaryota</taxon>
        <taxon>Fungi</taxon>
        <taxon>Dikarya</taxon>
        <taxon>Ascomycota</taxon>
        <taxon>Pezizomycotina</taxon>
        <taxon>Sordariomycetes</taxon>
        <taxon>Sordariomycetidae</taxon>
        <taxon>Magnaporthales</taxon>
        <taxon>Pyriculariaceae</taxon>
        <taxon>Pyricularia</taxon>
    </lineage>
</organism>
<name>A0A6P8BFE2_PYRGI</name>
<dbReference type="Proteomes" id="UP000515153">
    <property type="component" value="Unplaced"/>
</dbReference>
<gene>
    <name evidence="3" type="ORF">PgNI_04206</name>
</gene>
<dbReference type="KEGG" id="pgri:PgNI_04206"/>
<sequence length="36" mass="4012">MFEPTVQIKNKMTKESTARETLSDTRLAGSSRPGRS</sequence>
<evidence type="ECO:0000313" key="2">
    <source>
        <dbReference type="Proteomes" id="UP000515153"/>
    </source>
</evidence>
<feature type="region of interest" description="Disordered" evidence="1">
    <location>
        <begin position="1"/>
        <end position="36"/>
    </location>
</feature>
<reference evidence="3" key="3">
    <citation type="submission" date="2025-08" db="UniProtKB">
        <authorList>
            <consortium name="RefSeq"/>
        </authorList>
    </citation>
    <scope>IDENTIFICATION</scope>
    <source>
        <strain evidence="3">NI907</strain>
    </source>
</reference>
<reference evidence="3" key="1">
    <citation type="journal article" date="2019" name="Mol. Biol. Evol.">
        <title>Blast fungal genomes show frequent chromosomal changes, gene gains and losses, and effector gene turnover.</title>
        <authorList>
            <person name="Gomez Luciano L.B."/>
            <person name="Jason Tsai I."/>
            <person name="Chuma I."/>
            <person name="Tosa Y."/>
            <person name="Chen Y.H."/>
            <person name="Li J.Y."/>
            <person name="Li M.Y."/>
            <person name="Jade Lu M.Y."/>
            <person name="Nakayashiki H."/>
            <person name="Li W.H."/>
        </authorList>
    </citation>
    <scope>NUCLEOTIDE SEQUENCE</scope>
    <source>
        <strain evidence="3">NI907</strain>
    </source>
</reference>
<protein>
    <submittedName>
        <fullName evidence="3">Uncharacterized protein</fullName>
    </submittedName>
</protein>
<proteinExistence type="predicted"/>
<dbReference type="AlphaFoldDB" id="A0A6P8BFE2"/>
<evidence type="ECO:0000256" key="1">
    <source>
        <dbReference type="SAM" id="MobiDB-lite"/>
    </source>
</evidence>